<name>A0ABQ9M981_HEVBR</name>
<dbReference type="PROSITE" id="PS51005">
    <property type="entry name" value="NAC"/>
    <property type="match status" value="1"/>
</dbReference>
<dbReference type="PANTHER" id="PTHR31744:SF210">
    <property type="entry name" value="NAC DOMAIN-CONTAINING PROTEIN 86-LIKE"/>
    <property type="match status" value="1"/>
</dbReference>
<evidence type="ECO:0000256" key="6">
    <source>
        <dbReference type="SAM" id="MobiDB-lite"/>
    </source>
</evidence>
<keyword evidence="2" id="KW-0238">DNA-binding</keyword>
<keyword evidence="5" id="KW-0175">Coiled coil</keyword>
<organism evidence="8 9">
    <name type="scientific">Hevea brasiliensis</name>
    <name type="common">Para rubber tree</name>
    <name type="synonym">Siphonia brasiliensis</name>
    <dbReference type="NCBI Taxonomy" id="3981"/>
    <lineage>
        <taxon>Eukaryota</taxon>
        <taxon>Viridiplantae</taxon>
        <taxon>Streptophyta</taxon>
        <taxon>Embryophyta</taxon>
        <taxon>Tracheophyta</taxon>
        <taxon>Spermatophyta</taxon>
        <taxon>Magnoliopsida</taxon>
        <taxon>eudicotyledons</taxon>
        <taxon>Gunneridae</taxon>
        <taxon>Pentapetalae</taxon>
        <taxon>rosids</taxon>
        <taxon>fabids</taxon>
        <taxon>Malpighiales</taxon>
        <taxon>Euphorbiaceae</taxon>
        <taxon>Crotonoideae</taxon>
        <taxon>Micrandreae</taxon>
        <taxon>Hevea</taxon>
    </lineage>
</organism>
<dbReference type="InterPro" id="IPR036093">
    <property type="entry name" value="NAC_dom_sf"/>
</dbReference>
<dbReference type="PANTHER" id="PTHR31744">
    <property type="entry name" value="PROTEIN CUP-SHAPED COTYLEDON 2-RELATED"/>
    <property type="match status" value="1"/>
</dbReference>
<evidence type="ECO:0000256" key="5">
    <source>
        <dbReference type="SAM" id="Coils"/>
    </source>
</evidence>
<accession>A0ABQ9M981</accession>
<dbReference type="Proteomes" id="UP001174677">
    <property type="component" value="Chromosome 8"/>
</dbReference>
<proteinExistence type="predicted"/>
<keyword evidence="3" id="KW-0804">Transcription</keyword>
<evidence type="ECO:0000313" key="8">
    <source>
        <dbReference type="EMBL" id="KAJ9175476.1"/>
    </source>
</evidence>
<evidence type="ECO:0000256" key="3">
    <source>
        <dbReference type="ARBA" id="ARBA00023163"/>
    </source>
</evidence>
<gene>
    <name evidence="8" type="ORF">P3X46_014027</name>
</gene>
<feature type="compositionally biased region" description="Polar residues" evidence="6">
    <location>
        <begin position="296"/>
        <end position="306"/>
    </location>
</feature>
<keyword evidence="9" id="KW-1185">Reference proteome</keyword>
<evidence type="ECO:0000313" key="9">
    <source>
        <dbReference type="Proteomes" id="UP001174677"/>
    </source>
</evidence>
<sequence length="438" mass="49183">MGRETSATPQTPAPAAAVAPAGKMKTTALAPGFRFHPTDEELVSYYLKRKVSNKPVRFNAIAEVDIYKNEPWDLADKSRLKSRDQEWYFFSALDRKYGNGARMNRATGKGYWKATGKDRAVRRDSQLIAMKKTLVFHSGRAPGGQRTNWVMHEYRLVDEELEKNGAMQTDSYVLCRVFHKNNIGPPNGNRYAPFIEEEWDDGETVLVPGEDAVDEVPAHDACAEINCVEPDTHSINRDPLNMNELPKDSENVNEFQRDDLPLCKTERVDDCPPCVLNTEASLSLLQYKRRKHNGDTILNHSKASENSTRTTQDLSSSTTSTAATTTIATTDTMMTTATATTTAISALLEFSLMESIEPKENPRVPRPRLDTSNLGSSVPPSCMKFINDLQSEIHKISIEKETMKLEMMSAQAMINILQSRIDFLNKENEDLKRSIRDA</sequence>
<keyword evidence="1" id="KW-0805">Transcription regulation</keyword>
<dbReference type="InterPro" id="IPR003441">
    <property type="entry name" value="NAC-dom"/>
</dbReference>
<dbReference type="Gene3D" id="2.170.150.80">
    <property type="entry name" value="NAC domain"/>
    <property type="match status" value="1"/>
</dbReference>
<comment type="caution">
    <text evidence="8">The sequence shown here is derived from an EMBL/GenBank/DDBJ whole genome shotgun (WGS) entry which is preliminary data.</text>
</comment>
<feature type="coiled-coil region" evidence="5">
    <location>
        <begin position="386"/>
        <end position="434"/>
    </location>
</feature>
<evidence type="ECO:0000259" key="7">
    <source>
        <dbReference type="PROSITE" id="PS51005"/>
    </source>
</evidence>
<feature type="compositionally biased region" description="Low complexity" evidence="6">
    <location>
        <begin position="307"/>
        <end position="322"/>
    </location>
</feature>
<dbReference type="Pfam" id="PF02365">
    <property type="entry name" value="NAM"/>
    <property type="match status" value="1"/>
</dbReference>
<keyword evidence="4" id="KW-0539">Nucleus</keyword>
<evidence type="ECO:0000256" key="1">
    <source>
        <dbReference type="ARBA" id="ARBA00023015"/>
    </source>
</evidence>
<feature type="compositionally biased region" description="Low complexity" evidence="6">
    <location>
        <begin position="7"/>
        <end position="21"/>
    </location>
</feature>
<feature type="region of interest" description="Disordered" evidence="6">
    <location>
        <begin position="1"/>
        <end position="21"/>
    </location>
</feature>
<protein>
    <recommendedName>
        <fullName evidence="7">NAC domain-containing protein</fullName>
    </recommendedName>
</protein>
<feature type="region of interest" description="Disordered" evidence="6">
    <location>
        <begin position="296"/>
        <end position="322"/>
    </location>
</feature>
<evidence type="ECO:0000256" key="4">
    <source>
        <dbReference type="ARBA" id="ARBA00023242"/>
    </source>
</evidence>
<dbReference type="SUPFAM" id="SSF101941">
    <property type="entry name" value="NAC domain"/>
    <property type="match status" value="1"/>
</dbReference>
<feature type="domain" description="NAC" evidence="7">
    <location>
        <begin position="29"/>
        <end position="180"/>
    </location>
</feature>
<evidence type="ECO:0000256" key="2">
    <source>
        <dbReference type="ARBA" id="ARBA00023125"/>
    </source>
</evidence>
<dbReference type="EMBL" id="JARPOI010000008">
    <property type="protein sequence ID" value="KAJ9175476.1"/>
    <property type="molecule type" value="Genomic_DNA"/>
</dbReference>
<reference evidence="8 9" key="1">
    <citation type="journal article" date="2023" name="Plant Biotechnol. J.">
        <title>Chromosome-level wild Hevea brasiliensis genome provides new tools for genomic-assisted breeding and valuable loci to elevate rubber yield.</title>
        <authorList>
            <person name="Cheng H."/>
            <person name="Song X."/>
            <person name="Hu Y."/>
            <person name="Wu T."/>
            <person name="Yang Q."/>
            <person name="An Z."/>
            <person name="Feng S."/>
            <person name="Deng Z."/>
            <person name="Wu W."/>
            <person name="Zeng X."/>
            <person name="Tu M."/>
            <person name="Wang X."/>
            <person name="Huang H."/>
        </authorList>
    </citation>
    <scope>NUCLEOTIDE SEQUENCE [LARGE SCALE GENOMIC DNA]</scope>
    <source>
        <strain evidence="8">MT/VB/25A 57/8</strain>
    </source>
</reference>